<protein>
    <submittedName>
        <fullName evidence="1">Uncharacterized protein</fullName>
    </submittedName>
</protein>
<reference evidence="1 2" key="1">
    <citation type="submission" date="2021-06" db="EMBL/GenBank/DDBJ databases">
        <title>Caerostris darwini draft genome.</title>
        <authorList>
            <person name="Kono N."/>
            <person name="Arakawa K."/>
        </authorList>
    </citation>
    <scope>NUCLEOTIDE SEQUENCE [LARGE SCALE GENOMIC DNA]</scope>
</reference>
<accession>A0AAV4TXD2</accession>
<dbReference type="EMBL" id="BPLQ01010320">
    <property type="protein sequence ID" value="GIY49927.1"/>
    <property type="molecule type" value="Genomic_DNA"/>
</dbReference>
<evidence type="ECO:0000313" key="2">
    <source>
        <dbReference type="Proteomes" id="UP001054837"/>
    </source>
</evidence>
<gene>
    <name evidence="1" type="ORF">CDAR_183771</name>
</gene>
<dbReference type="Proteomes" id="UP001054837">
    <property type="component" value="Unassembled WGS sequence"/>
</dbReference>
<sequence>MYFGSRSSPETFSYHVSLGKILPKYCLPFAKTNALLSGHLDFFSGRISRIPRRGRVICLPCPALIPQGRSACGQSALGLACPGISLSLAALLNTFSEHLSVNVASNGKENLQSFATFDPSCVLH</sequence>
<evidence type="ECO:0000313" key="1">
    <source>
        <dbReference type="EMBL" id="GIY49927.1"/>
    </source>
</evidence>
<organism evidence="1 2">
    <name type="scientific">Caerostris darwini</name>
    <dbReference type="NCBI Taxonomy" id="1538125"/>
    <lineage>
        <taxon>Eukaryota</taxon>
        <taxon>Metazoa</taxon>
        <taxon>Ecdysozoa</taxon>
        <taxon>Arthropoda</taxon>
        <taxon>Chelicerata</taxon>
        <taxon>Arachnida</taxon>
        <taxon>Araneae</taxon>
        <taxon>Araneomorphae</taxon>
        <taxon>Entelegynae</taxon>
        <taxon>Araneoidea</taxon>
        <taxon>Araneidae</taxon>
        <taxon>Caerostris</taxon>
    </lineage>
</organism>
<keyword evidence="2" id="KW-1185">Reference proteome</keyword>
<dbReference type="AlphaFoldDB" id="A0AAV4TXD2"/>
<proteinExistence type="predicted"/>
<comment type="caution">
    <text evidence="1">The sequence shown here is derived from an EMBL/GenBank/DDBJ whole genome shotgun (WGS) entry which is preliminary data.</text>
</comment>
<name>A0AAV4TXD2_9ARAC</name>